<dbReference type="EMBL" id="JADOUF010000001">
    <property type="protein sequence ID" value="MBG6138236.1"/>
    <property type="molecule type" value="Genomic_DNA"/>
</dbReference>
<keyword evidence="2" id="KW-1185">Reference proteome</keyword>
<dbReference type="AlphaFoldDB" id="A0A8J7GHQ9"/>
<name>A0A8J7GHQ9_9ACTN</name>
<proteinExistence type="predicted"/>
<protein>
    <recommendedName>
        <fullName evidence="3">N-acetylglutamate synthase</fullName>
    </recommendedName>
</protein>
<evidence type="ECO:0000313" key="2">
    <source>
        <dbReference type="Proteomes" id="UP000622552"/>
    </source>
</evidence>
<evidence type="ECO:0008006" key="3">
    <source>
        <dbReference type="Google" id="ProtNLM"/>
    </source>
</evidence>
<accession>A0A8J7GHQ9</accession>
<evidence type="ECO:0000313" key="1">
    <source>
        <dbReference type="EMBL" id="MBG6138236.1"/>
    </source>
</evidence>
<dbReference type="RefSeq" id="WP_197005016.1">
    <property type="nucleotide sequence ID" value="NZ_BONS01000017.1"/>
</dbReference>
<dbReference type="Proteomes" id="UP000622552">
    <property type="component" value="Unassembled WGS sequence"/>
</dbReference>
<dbReference type="Pfam" id="PF26421">
    <property type="entry name" value="Avidin_like"/>
    <property type="match status" value="1"/>
</dbReference>
<comment type="caution">
    <text evidence="1">The sequence shown here is derived from an EMBL/GenBank/DDBJ whole genome shotgun (WGS) entry which is preliminary data.</text>
</comment>
<reference evidence="1" key="1">
    <citation type="submission" date="2020-11" db="EMBL/GenBank/DDBJ databases">
        <title>Sequencing the genomes of 1000 actinobacteria strains.</title>
        <authorList>
            <person name="Klenk H.-P."/>
        </authorList>
    </citation>
    <scope>NUCLEOTIDE SEQUENCE</scope>
    <source>
        <strain evidence="1">DSM 45356</strain>
    </source>
</reference>
<gene>
    <name evidence="1" type="ORF">IW245_004430</name>
</gene>
<sequence length="111" mass="12120">MDLDGRVFRAVADVVGGDVGTDTLFAYHQDGDLVWASYSGGSIRLGHLVGIRSGDTLDFRYSQLTTDGRTDAGHCVATVEALPDGRLRLHERWEWESRDGAGTSVVEEVRP</sequence>
<organism evidence="1 2">
    <name type="scientific">Longispora fulva</name>
    <dbReference type="NCBI Taxonomy" id="619741"/>
    <lineage>
        <taxon>Bacteria</taxon>
        <taxon>Bacillati</taxon>
        <taxon>Actinomycetota</taxon>
        <taxon>Actinomycetes</taxon>
        <taxon>Micromonosporales</taxon>
        <taxon>Micromonosporaceae</taxon>
        <taxon>Longispora</taxon>
    </lineage>
</organism>
<dbReference type="InterPro" id="IPR058595">
    <property type="entry name" value="Avidin-like"/>
</dbReference>